<dbReference type="EMBL" id="JACHGB010000005">
    <property type="protein sequence ID" value="MBB5272582.1"/>
    <property type="molecule type" value="Genomic_DNA"/>
</dbReference>
<sequence length="77" mass="8499">MKRTTLVLEDGCIDAVRELAHRQGRPLSEVVNELLAEGLQRRLASDEPPAFVLPSFRMGLPRVDLANRDALEAAMDG</sequence>
<evidence type="ECO:0000313" key="2">
    <source>
        <dbReference type="Proteomes" id="UP000532440"/>
    </source>
</evidence>
<proteinExistence type="predicted"/>
<comment type="caution">
    <text evidence="1">The sequence shown here is derived from an EMBL/GenBank/DDBJ whole genome shotgun (WGS) entry which is preliminary data.</text>
</comment>
<organism evidence="1 2">
    <name type="scientific">Quisquiliibacterium transsilvanicum</name>
    <dbReference type="NCBI Taxonomy" id="1549638"/>
    <lineage>
        <taxon>Bacteria</taxon>
        <taxon>Pseudomonadati</taxon>
        <taxon>Pseudomonadota</taxon>
        <taxon>Betaproteobacteria</taxon>
        <taxon>Burkholderiales</taxon>
        <taxon>Burkholderiaceae</taxon>
        <taxon>Quisquiliibacterium</taxon>
    </lineage>
</organism>
<dbReference type="RefSeq" id="WP_183968250.1">
    <property type="nucleotide sequence ID" value="NZ_BAABEW010000012.1"/>
</dbReference>
<reference evidence="1 2" key="1">
    <citation type="submission" date="2020-08" db="EMBL/GenBank/DDBJ databases">
        <title>Genomic Encyclopedia of Type Strains, Phase IV (KMG-IV): sequencing the most valuable type-strain genomes for metagenomic binning, comparative biology and taxonomic classification.</title>
        <authorList>
            <person name="Goeker M."/>
        </authorList>
    </citation>
    <scope>NUCLEOTIDE SEQUENCE [LARGE SCALE GENOMIC DNA]</scope>
    <source>
        <strain evidence="1 2">DSM 29781</strain>
    </source>
</reference>
<accession>A0A7W8HIB8</accession>
<dbReference type="Proteomes" id="UP000532440">
    <property type="component" value="Unassembled WGS sequence"/>
</dbReference>
<dbReference type="AlphaFoldDB" id="A0A7W8HIB8"/>
<evidence type="ECO:0008006" key="3">
    <source>
        <dbReference type="Google" id="ProtNLM"/>
    </source>
</evidence>
<name>A0A7W8HIB8_9BURK</name>
<gene>
    <name evidence="1" type="ORF">HNQ70_002605</name>
</gene>
<evidence type="ECO:0000313" key="1">
    <source>
        <dbReference type="EMBL" id="MBB5272582.1"/>
    </source>
</evidence>
<keyword evidence="2" id="KW-1185">Reference proteome</keyword>
<protein>
    <recommendedName>
        <fullName evidence="3">CopG family transcriptional regulator</fullName>
    </recommendedName>
</protein>